<protein>
    <submittedName>
        <fullName evidence="1">Uncharacterized protein</fullName>
    </submittedName>
</protein>
<evidence type="ECO:0000313" key="1">
    <source>
        <dbReference type="EMBL" id="ERT04181.1"/>
    </source>
</evidence>
<reference evidence="1 2" key="1">
    <citation type="journal article" date="2013" name="Front. Microbiol.">
        <title>Comparative genomic analyses of the cyanobacterium, Lyngbya aestuarii BL J, a powerful hydrogen producer.</title>
        <authorList>
            <person name="Kothari A."/>
            <person name="Vaughn M."/>
            <person name="Garcia-Pichel F."/>
        </authorList>
    </citation>
    <scope>NUCLEOTIDE SEQUENCE [LARGE SCALE GENOMIC DNA]</scope>
    <source>
        <strain evidence="1 2">BL J</strain>
    </source>
</reference>
<evidence type="ECO:0000313" key="2">
    <source>
        <dbReference type="Proteomes" id="UP000017127"/>
    </source>
</evidence>
<name>U7QBR7_9CYAN</name>
<proteinExistence type="predicted"/>
<gene>
    <name evidence="1" type="ORF">M595_5880</name>
</gene>
<organism evidence="1 2">
    <name type="scientific">Lyngbya aestuarii BL J</name>
    <dbReference type="NCBI Taxonomy" id="1348334"/>
    <lineage>
        <taxon>Bacteria</taxon>
        <taxon>Bacillati</taxon>
        <taxon>Cyanobacteriota</taxon>
        <taxon>Cyanophyceae</taxon>
        <taxon>Oscillatoriophycideae</taxon>
        <taxon>Oscillatoriales</taxon>
        <taxon>Microcoleaceae</taxon>
        <taxon>Lyngbya</taxon>
    </lineage>
</organism>
<dbReference type="AlphaFoldDB" id="U7QBR7"/>
<dbReference type="Proteomes" id="UP000017127">
    <property type="component" value="Unassembled WGS sequence"/>
</dbReference>
<dbReference type="EMBL" id="AUZM01000115">
    <property type="protein sequence ID" value="ERT04181.1"/>
    <property type="molecule type" value="Genomic_DNA"/>
</dbReference>
<sequence length="47" mass="5256">MSISHPVDKINPDGKFLMSLIVVRHNVEHNGNKLARVKSRLCIPGFS</sequence>
<comment type="caution">
    <text evidence="1">The sequence shown here is derived from an EMBL/GenBank/DDBJ whole genome shotgun (WGS) entry which is preliminary data.</text>
</comment>
<keyword evidence="2" id="KW-1185">Reference proteome</keyword>
<accession>U7QBR7</accession>